<evidence type="ECO:0000256" key="1">
    <source>
        <dbReference type="ARBA" id="ARBA00022676"/>
    </source>
</evidence>
<dbReference type="Gene3D" id="3.40.50.11350">
    <property type="match status" value="1"/>
</dbReference>
<sequence>SVSLHVRRGDFVQDPVVRRVHGVDLSAYYPRAVAMLMQYVNAPHFYVFSDDPAWVRGNLKLPAPMTVIEHNHGELSFRDMQLMSACRHHILANSSFSWWGAWLNPQPHKLVVAPK</sequence>
<dbReference type="PANTHER" id="PTHR11927:SF9">
    <property type="entry name" value="L-FUCOSYLTRANSFERASE"/>
    <property type="match status" value="1"/>
</dbReference>
<protein>
    <submittedName>
        <fullName evidence="3">Alpha-1,2-fucosyltransferase</fullName>
    </submittedName>
</protein>
<keyword evidence="1 3" id="KW-0328">Glycosyltransferase</keyword>
<dbReference type="GO" id="GO:0016020">
    <property type="term" value="C:membrane"/>
    <property type="evidence" value="ECO:0007669"/>
    <property type="project" value="InterPro"/>
</dbReference>
<comment type="caution">
    <text evidence="3">The sequence shown here is derived from an EMBL/GenBank/DDBJ whole genome shotgun (WGS) entry which is preliminary data.</text>
</comment>
<feature type="non-terminal residue" evidence="3">
    <location>
        <position position="1"/>
    </location>
</feature>
<evidence type="ECO:0000313" key="3">
    <source>
        <dbReference type="EMBL" id="PJF45407.1"/>
    </source>
</evidence>
<keyword evidence="2 3" id="KW-0808">Transferase</keyword>
<reference evidence="3 4" key="1">
    <citation type="submission" date="2017-11" db="EMBL/GenBank/DDBJ databases">
        <title>Evolution of Phototrophy in the Chloroflexi Phylum Driven by Horizontal Gene Transfer.</title>
        <authorList>
            <person name="Ward L.M."/>
            <person name="Hemp J."/>
            <person name="Shih P.M."/>
            <person name="Mcglynn S.E."/>
            <person name="Fischer W."/>
        </authorList>
    </citation>
    <scope>NUCLEOTIDE SEQUENCE [LARGE SCALE GENOMIC DNA]</scope>
    <source>
        <strain evidence="3">JP3_7</strain>
    </source>
</reference>
<dbReference type="CDD" id="cd11301">
    <property type="entry name" value="Fut1_Fut2_like"/>
    <property type="match status" value="1"/>
</dbReference>
<dbReference type="EMBL" id="PGTN01001122">
    <property type="protein sequence ID" value="PJF45407.1"/>
    <property type="molecule type" value="Genomic_DNA"/>
</dbReference>
<name>A0A2M8Q6J4_9CHLR</name>
<evidence type="ECO:0000313" key="4">
    <source>
        <dbReference type="Proteomes" id="UP000230790"/>
    </source>
</evidence>
<dbReference type="InterPro" id="IPR002516">
    <property type="entry name" value="Glyco_trans_11"/>
</dbReference>
<gene>
    <name evidence="3" type="ORF">CUN48_19040</name>
</gene>
<dbReference type="Pfam" id="PF01531">
    <property type="entry name" value="Glyco_transf_11"/>
    <property type="match status" value="1"/>
</dbReference>
<evidence type="ECO:0000256" key="2">
    <source>
        <dbReference type="ARBA" id="ARBA00022679"/>
    </source>
</evidence>
<dbReference type="GO" id="GO:0008107">
    <property type="term" value="F:galactoside 2-alpha-L-fucosyltransferase activity"/>
    <property type="evidence" value="ECO:0007669"/>
    <property type="project" value="InterPro"/>
</dbReference>
<accession>A0A2M8Q6J4</accession>
<dbReference type="AlphaFoldDB" id="A0A2M8Q6J4"/>
<dbReference type="GO" id="GO:0005975">
    <property type="term" value="P:carbohydrate metabolic process"/>
    <property type="evidence" value="ECO:0007669"/>
    <property type="project" value="InterPro"/>
</dbReference>
<dbReference type="Proteomes" id="UP000230790">
    <property type="component" value="Unassembled WGS sequence"/>
</dbReference>
<feature type="non-terminal residue" evidence="3">
    <location>
        <position position="115"/>
    </location>
</feature>
<organism evidence="3 4">
    <name type="scientific">Candidatus Thermofonsia Clade 3 bacterium</name>
    <dbReference type="NCBI Taxonomy" id="2364212"/>
    <lineage>
        <taxon>Bacteria</taxon>
        <taxon>Bacillati</taxon>
        <taxon>Chloroflexota</taxon>
        <taxon>Candidatus Thermofontia</taxon>
        <taxon>Candidatus Thermofonsia Clade 3</taxon>
    </lineage>
</organism>
<proteinExistence type="predicted"/>
<dbReference type="PANTHER" id="PTHR11927">
    <property type="entry name" value="GALACTOSIDE 2-L-FUCOSYLTRANSFERASE"/>
    <property type="match status" value="1"/>
</dbReference>